<dbReference type="AlphaFoldDB" id="A0AAD3CWI3"/>
<dbReference type="EMBL" id="BLLK01000047">
    <property type="protein sequence ID" value="GFH53332.1"/>
    <property type="molecule type" value="Genomic_DNA"/>
</dbReference>
<gene>
    <name evidence="1" type="ORF">CTEN210_09808</name>
</gene>
<evidence type="ECO:0000313" key="2">
    <source>
        <dbReference type="Proteomes" id="UP001054902"/>
    </source>
</evidence>
<dbReference type="PANTHER" id="PTHR35128">
    <property type="entry name" value="SECRETION-REGULATING GUANINE NUCLEOTIDE EXCHANGE FACTOR"/>
    <property type="match status" value="1"/>
</dbReference>
<proteinExistence type="predicted"/>
<organism evidence="1 2">
    <name type="scientific">Chaetoceros tenuissimus</name>
    <dbReference type="NCBI Taxonomy" id="426638"/>
    <lineage>
        <taxon>Eukaryota</taxon>
        <taxon>Sar</taxon>
        <taxon>Stramenopiles</taxon>
        <taxon>Ochrophyta</taxon>
        <taxon>Bacillariophyta</taxon>
        <taxon>Coscinodiscophyceae</taxon>
        <taxon>Chaetocerotophycidae</taxon>
        <taxon>Chaetocerotales</taxon>
        <taxon>Chaetocerotaceae</taxon>
        <taxon>Chaetoceros</taxon>
    </lineage>
</organism>
<dbReference type="Proteomes" id="UP001054902">
    <property type="component" value="Unassembled WGS sequence"/>
</dbReference>
<dbReference type="InterPro" id="IPR029058">
    <property type="entry name" value="AB_hydrolase_fold"/>
</dbReference>
<accession>A0AAD3CWI3</accession>
<protein>
    <submittedName>
        <fullName evidence="1">Uncharacterized protein</fullName>
    </submittedName>
</protein>
<sequence length="301" mass="34233">MTGVLFFYHGCNRSAASFFYSPQGRDMMLLALQSGFTVVAFEKPNTCWSERDLESTFQMGAEWLEHYLLPHCGARNSDREVVYKIPRFGFGASSGGSFVALMGEKTQSTNTSYGNKIHFTATNVQIMAPSNGNSITIPTLFTVMDGDRHTLQRVNQISSTLQQKGVPTKVLVTHSKAITPEYFAARFEEMPDTISSMISTTLVETSIIDKDTKELIVNPRWKAAEIEEICRKYNIYNQGPFPYGIDKDVWNVLTPDEQKDAWTLWFIEELNVCYNQHEITAEYFDEILQFFILQSESVNVK</sequence>
<dbReference type="PANTHER" id="PTHR35128:SF1">
    <property type="entry name" value="SECRETION-REGULATING GUANINE NUCLEOTIDE EXCHANGE FACTOR"/>
    <property type="match status" value="1"/>
</dbReference>
<name>A0AAD3CWI3_9STRA</name>
<keyword evidence="2" id="KW-1185">Reference proteome</keyword>
<evidence type="ECO:0000313" key="1">
    <source>
        <dbReference type="EMBL" id="GFH53332.1"/>
    </source>
</evidence>
<reference evidence="1 2" key="1">
    <citation type="journal article" date="2021" name="Sci. Rep.">
        <title>The genome of the diatom Chaetoceros tenuissimus carries an ancient integrated fragment of an extant virus.</title>
        <authorList>
            <person name="Hongo Y."/>
            <person name="Kimura K."/>
            <person name="Takaki Y."/>
            <person name="Yoshida Y."/>
            <person name="Baba S."/>
            <person name="Kobayashi G."/>
            <person name="Nagasaki K."/>
            <person name="Hano T."/>
            <person name="Tomaru Y."/>
        </authorList>
    </citation>
    <scope>NUCLEOTIDE SEQUENCE [LARGE SCALE GENOMIC DNA]</scope>
    <source>
        <strain evidence="1 2">NIES-3715</strain>
    </source>
</reference>
<comment type="caution">
    <text evidence="1">The sequence shown here is derived from an EMBL/GenBank/DDBJ whole genome shotgun (WGS) entry which is preliminary data.</text>
</comment>
<dbReference type="SUPFAM" id="SSF53474">
    <property type="entry name" value="alpha/beta-Hydrolases"/>
    <property type="match status" value="1"/>
</dbReference>